<evidence type="ECO:0000313" key="2">
    <source>
        <dbReference type="Proteomes" id="UP000230821"/>
    </source>
</evidence>
<name>A0A2G6KB62_9BACT</name>
<proteinExistence type="predicted"/>
<sequence>MERKKPRIGMISIGQSPRPDIISIFEECWDHQAELIEIGALDNVSHDNVKGMAPNEGDDVLVVKMTDGQQHIVGRRYLLPRIQAAANIVASQDITAAILLCTGDFRSFRCPVPFIIPQKIVDNTVASLANAGQMVGVMIPTGVQQKQMRRNLACNGIVPVFASASPHSKEDDIAHAAQQFTHYDLNFIVMHCFGYTREMRETVREITGKPVLLSNMLVAKVTGELLL</sequence>
<accession>A0A2G6KB62</accession>
<protein>
    <recommendedName>
        <fullName evidence="3">AroM protein</fullName>
    </recommendedName>
</protein>
<dbReference type="InterPro" id="IPR010843">
    <property type="entry name" value="Uncharacterised_AroM"/>
</dbReference>
<dbReference type="EMBL" id="PDSK01000106">
    <property type="protein sequence ID" value="PIE32894.1"/>
    <property type="molecule type" value="Genomic_DNA"/>
</dbReference>
<evidence type="ECO:0000313" key="1">
    <source>
        <dbReference type="EMBL" id="PIE32894.1"/>
    </source>
</evidence>
<dbReference type="Proteomes" id="UP000230821">
    <property type="component" value="Unassembled WGS sequence"/>
</dbReference>
<dbReference type="Pfam" id="PF07302">
    <property type="entry name" value="AroM"/>
    <property type="match status" value="1"/>
</dbReference>
<organism evidence="1 2">
    <name type="scientific">candidate division KSB3 bacterium</name>
    <dbReference type="NCBI Taxonomy" id="2044937"/>
    <lineage>
        <taxon>Bacteria</taxon>
        <taxon>candidate division KSB3</taxon>
    </lineage>
</organism>
<evidence type="ECO:0008006" key="3">
    <source>
        <dbReference type="Google" id="ProtNLM"/>
    </source>
</evidence>
<reference evidence="1 2" key="1">
    <citation type="submission" date="2017-10" db="EMBL/GenBank/DDBJ databases">
        <title>Novel microbial diversity and functional potential in the marine mammal oral microbiome.</title>
        <authorList>
            <person name="Dudek N.K."/>
            <person name="Sun C.L."/>
            <person name="Burstein D."/>
            <person name="Kantor R.S."/>
            <person name="Aliaga Goltsman D.S."/>
            <person name="Bik E.M."/>
            <person name="Thomas B.C."/>
            <person name="Banfield J.F."/>
            <person name="Relman D.A."/>
        </authorList>
    </citation>
    <scope>NUCLEOTIDE SEQUENCE [LARGE SCALE GENOMIC DNA]</scope>
    <source>
        <strain evidence="1">DOLJORAL78_47_16</strain>
    </source>
</reference>
<dbReference type="AlphaFoldDB" id="A0A2G6KB62"/>
<gene>
    <name evidence="1" type="ORF">CSA56_13945</name>
</gene>
<comment type="caution">
    <text evidence="1">The sequence shown here is derived from an EMBL/GenBank/DDBJ whole genome shotgun (WGS) entry which is preliminary data.</text>
</comment>